<dbReference type="InterPro" id="IPR056845">
    <property type="entry name" value="LRR_Zer-1"/>
</dbReference>
<keyword evidence="1" id="KW-0833">Ubl conjugation pathway</keyword>
<evidence type="ECO:0000256" key="1">
    <source>
        <dbReference type="ARBA" id="ARBA00022786"/>
    </source>
</evidence>
<organism evidence="4 5">
    <name type="scientific">Rotaria magnacalcarata</name>
    <dbReference type="NCBI Taxonomy" id="392030"/>
    <lineage>
        <taxon>Eukaryota</taxon>
        <taxon>Metazoa</taxon>
        <taxon>Spiralia</taxon>
        <taxon>Gnathifera</taxon>
        <taxon>Rotifera</taxon>
        <taxon>Eurotatoria</taxon>
        <taxon>Bdelloidea</taxon>
        <taxon>Philodinida</taxon>
        <taxon>Philodinidae</taxon>
        <taxon>Rotaria</taxon>
    </lineage>
</organism>
<dbReference type="AlphaFoldDB" id="A0A819Y7Q8"/>
<dbReference type="InterPro" id="IPR016024">
    <property type="entry name" value="ARM-type_fold"/>
</dbReference>
<dbReference type="InterPro" id="IPR032675">
    <property type="entry name" value="LRR_dom_sf"/>
</dbReference>
<protein>
    <submittedName>
        <fullName evidence="4">Uncharacterized protein</fullName>
    </submittedName>
</protein>
<proteinExistence type="predicted"/>
<dbReference type="Gene3D" id="1.25.10.10">
    <property type="entry name" value="Leucine-rich Repeat Variant"/>
    <property type="match status" value="1"/>
</dbReference>
<dbReference type="SUPFAM" id="SSF52047">
    <property type="entry name" value="RNI-like"/>
    <property type="match status" value="1"/>
</dbReference>
<evidence type="ECO:0000259" key="2">
    <source>
        <dbReference type="Pfam" id="PF22964"/>
    </source>
</evidence>
<dbReference type="PANTHER" id="PTHR12904:SF23">
    <property type="entry name" value="PROTEIN ZER-1 HOMOLOG"/>
    <property type="match status" value="1"/>
</dbReference>
<dbReference type="EMBL" id="CAJOBG010005252">
    <property type="protein sequence ID" value="CAF4145597.1"/>
    <property type="molecule type" value="Genomic_DNA"/>
</dbReference>
<dbReference type="InterPro" id="IPR051341">
    <property type="entry name" value="Zyg-11_UBL_adapter"/>
</dbReference>
<sequence length="696" mass="79905">MNEPLNLTEIGIRYLSNCLLPVVANENAYIPELSCLSQRLGNLLLKTIIKSTRTHLTETTDCFLSLFNNAGQNKRIKSEVLIQLSELYLRCCPFITNQSISTHLLSHELIETIDLRDCNITYEIFQLITKYFPRLTTLYLGQTESLLDLSFNRRIQEPQNYSRPTITLAKLITSLPKLTSLDISGTNLAGSFSFDQDEELNYIKKELSIDENENFTMQASIAGLLVLKHKLDFLGLFDVDERGSARRWLPAKKITGEHTEEMIITSLSYYMERPSMVTHIMAHLFRLYNHYTIQNPFDAGKLVMDSMAKHLYDRSLQTSGSACLYYVVDLFQNESDVMLEKYNDYLKRLLVAILNAMSAHLQHSPMIRNGLLTISRMQMHVPNHIMSAFEQTVLVLIRFIQLYLFDSVVHEQILLHNALSVLNHVACSVDGQEKLFIGRVGAIEIVMGIIRRFLMKKTSCEIVEVAWTLLWNITDETPENCRRFIEDNNGLQVFHDCLDLWSDKRDLVRNMLGLLGNVAEVQLLRHYLVTAQHMEKFRILVKRSQQNDIEIPYNCGGILANILSDGVEAWTISSSIEQYIVNQEVYDATQTWDLHKSRTINYRSLTPILRLLNENFPTGCIMWAVWAMTNLTTVLPEKYCTLVRNENGEILLSQIAYSDKMSEPIRHLAQSALANIHRFHDAPVPMDIVPNDGIEI</sequence>
<dbReference type="Pfam" id="PF22964">
    <property type="entry name" value="ZER1-like_2nd"/>
    <property type="match status" value="1"/>
</dbReference>
<evidence type="ECO:0000313" key="5">
    <source>
        <dbReference type="Proteomes" id="UP000663866"/>
    </source>
</evidence>
<evidence type="ECO:0000259" key="3">
    <source>
        <dbReference type="Pfam" id="PF25013"/>
    </source>
</evidence>
<feature type="domain" description="Zer-1-like leucine-rich repeats region" evidence="3">
    <location>
        <begin position="145"/>
        <end position="238"/>
    </location>
</feature>
<dbReference type="Pfam" id="PF25013">
    <property type="entry name" value="LRR_Zer-1"/>
    <property type="match status" value="1"/>
</dbReference>
<dbReference type="InterPro" id="IPR055142">
    <property type="entry name" value="ZER1-like_C"/>
</dbReference>
<dbReference type="InterPro" id="IPR011989">
    <property type="entry name" value="ARM-like"/>
</dbReference>
<reference evidence="4" key="1">
    <citation type="submission" date="2021-02" db="EMBL/GenBank/DDBJ databases">
        <authorList>
            <person name="Nowell W R."/>
        </authorList>
    </citation>
    <scope>NUCLEOTIDE SEQUENCE</scope>
</reference>
<dbReference type="Gene3D" id="3.80.10.10">
    <property type="entry name" value="Ribonuclease Inhibitor"/>
    <property type="match status" value="1"/>
</dbReference>
<dbReference type="GO" id="GO:0031462">
    <property type="term" value="C:Cul2-RING ubiquitin ligase complex"/>
    <property type="evidence" value="ECO:0007669"/>
    <property type="project" value="TreeGrafter"/>
</dbReference>
<feature type="domain" description="Protein zer-1 homolog-like C-terminal" evidence="2">
    <location>
        <begin position="306"/>
        <end position="677"/>
    </location>
</feature>
<comment type="caution">
    <text evidence="4">The sequence shown here is derived from an EMBL/GenBank/DDBJ whole genome shotgun (WGS) entry which is preliminary data.</text>
</comment>
<dbReference type="SUPFAM" id="SSF48371">
    <property type="entry name" value="ARM repeat"/>
    <property type="match status" value="1"/>
</dbReference>
<gene>
    <name evidence="4" type="ORF">OVN521_LOCUS23312</name>
</gene>
<evidence type="ECO:0000313" key="4">
    <source>
        <dbReference type="EMBL" id="CAF4145597.1"/>
    </source>
</evidence>
<keyword evidence="5" id="KW-1185">Reference proteome</keyword>
<dbReference type="Proteomes" id="UP000663866">
    <property type="component" value="Unassembled WGS sequence"/>
</dbReference>
<accession>A0A819Y7Q8</accession>
<name>A0A819Y7Q8_9BILA</name>
<dbReference type="PANTHER" id="PTHR12904">
    <property type="match status" value="1"/>
</dbReference>